<keyword evidence="12" id="KW-0325">Glycoprotein</keyword>
<dbReference type="Proteomes" id="UP000812440">
    <property type="component" value="Chromosome 3"/>
</dbReference>
<evidence type="ECO:0000256" key="9">
    <source>
        <dbReference type="ARBA" id="ARBA00023034"/>
    </source>
</evidence>
<reference evidence="14" key="1">
    <citation type="thesis" date="2020" institute="ProQuest LLC" country="789 East Eisenhower Parkway, Ann Arbor, MI, USA">
        <title>Comparative Genomics and Chromosome Evolution.</title>
        <authorList>
            <person name="Mudd A.B."/>
        </authorList>
    </citation>
    <scope>NUCLEOTIDE SEQUENCE</scope>
    <source>
        <strain evidence="14">Female2</strain>
        <tissue evidence="14">Blood</tissue>
    </source>
</reference>
<protein>
    <recommendedName>
        <fullName evidence="13">Hexosyltransferase</fullName>
        <ecNumber evidence="13">2.4.1.-</ecNumber>
    </recommendedName>
</protein>
<evidence type="ECO:0000256" key="8">
    <source>
        <dbReference type="ARBA" id="ARBA00022989"/>
    </source>
</evidence>
<dbReference type="GO" id="GO:0006629">
    <property type="term" value="P:lipid metabolic process"/>
    <property type="evidence" value="ECO:0007669"/>
    <property type="project" value="UniProtKB-KW"/>
</dbReference>
<keyword evidence="9 13" id="KW-0333">Golgi apparatus</keyword>
<name>A0A8T2JFI7_9PIPI</name>
<dbReference type="EMBL" id="JAACNH010000006">
    <property type="protein sequence ID" value="KAG8441351.1"/>
    <property type="molecule type" value="Genomic_DNA"/>
</dbReference>
<evidence type="ECO:0000256" key="6">
    <source>
        <dbReference type="ARBA" id="ARBA00022692"/>
    </source>
</evidence>
<dbReference type="Gene3D" id="3.90.550.50">
    <property type="match status" value="1"/>
</dbReference>
<dbReference type="GO" id="GO:0008499">
    <property type="term" value="F:N-acetyl-beta-D-glucosaminide beta-(1,3)-galactosyltransferase activity"/>
    <property type="evidence" value="ECO:0007669"/>
    <property type="project" value="TreeGrafter"/>
</dbReference>
<evidence type="ECO:0000313" key="14">
    <source>
        <dbReference type="EMBL" id="KAG8441351.1"/>
    </source>
</evidence>
<dbReference type="Pfam" id="PF01762">
    <property type="entry name" value="Galactosyl_T"/>
    <property type="match status" value="1"/>
</dbReference>
<keyword evidence="6 13" id="KW-0812">Transmembrane</keyword>
<evidence type="ECO:0000256" key="12">
    <source>
        <dbReference type="ARBA" id="ARBA00023180"/>
    </source>
</evidence>
<dbReference type="GO" id="GO:0000139">
    <property type="term" value="C:Golgi membrane"/>
    <property type="evidence" value="ECO:0007669"/>
    <property type="project" value="UniProtKB-SubCell"/>
</dbReference>
<evidence type="ECO:0000256" key="10">
    <source>
        <dbReference type="ARBA" id="ARBA00023098"/>
    </source>
</evidence>
<evidence type="ECO:0000256" key="11">
    <source>
        <dbReference type="ARBA" id="ARBA00023136"/>
    </source>
</evidence>
<evidence type="ECO:0000256" key="5">
    <source>
        <dbReference type="ARBA" id="ARBA00022679"/>
    </source>
</evidence>
<dbReference type="AlphaFoldDB" id="A0A8T2JFI7"/>
<comment type="subcellular location">
    <subcellularLocation>
        <location evidence="1 13">Golgi apparatus membrane</location>
        <topology evidence="1 13">Single-pass type II membrane protein</topology>
    </subcellularLocation>
</comment>
<sequence length="347" mass="40703">MVTRRCFLRYFRFSVFFILIYTGLCFIFFKTSLLYQDENIDLDGPEMHHWLVAPYPYPYEFLMNPHEKCQGRTPFLVLLVVAESHDVDSRMTIRETWGNESNYGEVDVVTVFLVGLSPNETSNVQKMLEEENSIYGDIVQQDFMDTYYNLTIKILMGMEWIAKYCSNTGYVMKIDSDMFLNVDYLVHKVLHPSKPICADYSTGLIVENTKPIRDKTSKWYVSKKIYPNDTYPPYFSGPGYVFSAELAQRIYNVAQVISIIPFEDCFFGICLYHLKIQPYAPPTDAFNGHWIDYDRCQYNKLATVHHYTNDKLREVWKDFWSLKKSGCPDDGIFDWIAIFLKGLLKLF</sequence>
<evidence type="ECO:0000256" key="7">
    <source>
        <dbReference type="ARBA" id="ARBA00022968"/>
    </source>
</evidence>
<dbReference type="PANTHER" id="PTHR11214">
    <property type="entry name" value="BETA-1,3-N-ACETYLGLUCOSAMINYLTRANSFERASE"/>
    <property type="match status" value="1"/>
</dbReference>
<evidence type="ECO:0000256" key="1">
    <source>
        <dbReference type="ARBA" id="ARBA00004323"/>
    </source>
</evidence>
<keyword evidence="8 13" id="KW-1133">Transmembrane helix</keyword>
<gene>
    <name evidence="14" type="ORF">GDO86_006909</name>
</gene>
<keyword evidence="10" id="KW-0443">Lipid metabolism</keyword>
<comment type="pathway">
    <text evidence="2">Protein modification; protein glycosylation.</text>
</comment>
<accession>A0A8T2JFI7</accession>
<evidence type="ECO:0000256" key="3">
    <source>
        <dbReference type="ARBA" id="ARBA00008661"/>
    </source>
</evidence>
<organism evidence="14 15">
    <name type="scientific">Hymenochirus boettgeri</name>
    <name type="common">Congo dwarf clawed frog</name>
    <dbReference type="NCBI Taxonomy" id="247094"/>
    <lineage>
        <taxon>Eukaryota</taxon>
        <taxon>Metazoa</taxon>
        <taxon>Chordata</taxon>
        <taxon>Craniata</taxon>
        <taxon>Vertebrata</taxon>
        <taxon>Euteleostomi</taxon>
        <taxon>Amphibia</taxon>
        <taxon>Batrachia</taxon>
        <taxon>Anura</taxon>
        <taxon>Pipoidea</taxon>
        <taxon>Pipidae</taxon>
        <taxon>Pipinae</taxon>
        <taxon>Hymenochirus</taxon>
    </lineage>
</organism>
<evidence type="ECO:0000313" key="15">
    <source>
        <dbReference type="Proteomes" id="UP000812440"/>
    </source>
</evidence>
<feature type="transmembrane region" description="Helical" evidence="13">
    <location>
        <begin position="7"/>
        <end position="29"/>
    </location>
</feature>
<dbReference type="GO" id="GO:0006493">
    <property type="term" value="P:protein O-linked glycosylation"/>
    <property type="evidence" value="ECO:0007669"/>
    <property type="project" value="TreeGrafter"/>
</dbReference>
<evidence type="ECO:0000256" key="4">
    <source>
        <dbReference type="ARBA" id="ARBA00022676"/>
    </source>
</evidence>
<dbReference type="FunFam" id="3.90.550.50:FF:000001">
    <property type="entry name" value="Hexosyltransferase"/>
    <property type="match status" value="1"/>
</dbReference>
<keyword evidence="4 13" id="KW-0328">Glycosyltransferase</keyword>
<proteinExistence type="inferred from homology"/>
<dbReference type="InterPro" id="IPR002659">
    <property type="entry name" value="Glyco_trans_31"/>
</dbReference>
<comment type="similarity">
    <text evidence="3 13">Belongs to the glycosyltransferase 31 family.</text>
</comment>
<dbReference type="PANTHER" id="PTHR11214:SF151">
    <property type="entry name" value="HEXOSYLTRANSFERASE"/>
    <property type="match status" value="1"/>
</dbReference>
<keyword evidence="5" id="KW-0808">Transferase</keyword>
<keyword evidence="11 13" id="KW-0472">Membrane</keyword>
<dbReference type="OrthoDB" id="5957813at2759"/>
<evidence type="ECO:0000256" key="13">
    <source>
        <dbReference type="RuleBase" id="RU363063"/>
    </source>
</evidence>
<keyword evidence="15" id="KW-1185">Reference proteome</keyword>
<evidence type="ECO:0000256" key="2">
    <source>
        <dbReference type="ARBA" id="ARBA00004922"/>
    </source>
</evidence>
<keyword evidence="7 13" id="KW-0735">Signal-anchor</keyword>
<comment type="caution">
    <text evidence="14">The sequence shown here is derived from an EMBL/GenBank/DDBJ whole genome shotgun (WGS) entry which is preliminary data.</text>
</comment>
<dbReference type="EC" id="2.4.1.-" evidence="13"/>